<feature type="domain" description="SWIM-type" evidence="5">
    <location>
        <begin position="590"/>
        <end position="622"/>
    </location>
</feature>
<dbReference type="Pfam" id="PF10551">
    <property type="entry name" value="MULE"/>
    <property type="match status" value="1"/>
</dbReference>
<dbReference type="PANTHER" id="PTHR47718">
    <property type="entry name" value="OS01G0519700 PROTEIN"/>
    <property type="match status" value="1"/>
</dbReference>
<organism evidence="6 7">
    <name type="scientific">Triticum urartu</name>
    <name type="common">Red wild einkorn</name>
    <name type="synonym">Crithodium urartu</name>
    <dbReference type="NCBI Taxonomy" id="4572"/>
    <lineage>
        <taxon>Eukaryota</taxon>
        <taxon>Viridiplantae</taxon>
        <taxon>Streptophyta</taxon>
        <taxon>Embryophyta</taxon>
        <taxon>Tracheophyta</taxon>
        <taxon>Spermatophyta</taxon>
        <taxon>Magnoliopsida</taxon>
        <taxon>Liliopsida</taxon>
        <taxon>Poales</taxon>
        <taxon>Poaceae</taxon>
        <taxon>BOP clade</taxon>
        <taxon>Pooideae</taxon>
        <taxon>Triticodae</taxon>
        <taxon>Triticeae</taxon>
        <taxon>Triticinae</taxon>
        <taxon>Triticum</taxon>
    </lineage>
</organism>
<evidence type="ECO:0000259" key="5">
    <source>
        <dbReference type="PROSITE" id="PS50966"/>
    </source>
</evidence>
<proteinExistence type="predicted"/>
<dbReference type="GO" id="GO:0008270">
    <property type="term" value="F:zinc ion binding"/>
    <property type="evidence" value="ECO:0007669"/>
    <property type="project" value="UniProtKB-KW"/>
</dbReference>
<sequence>MEGSSATSPLEEPTFPIIANCVPTLSAVESVNSAENQVFSDATSFDSPMLLIDDSSTPKKKQSFSQEGSFYKPQCHEELKPKVGMLFDDIGSVLEFYRTYVHNVGFGVRLGQQKVTNNVLQWKRFLCAKEGFQPEKGMAVVDPSKKRRKVKLTKCGCEAFIYVTRESDGKYKVASLNEYHNHPFAPPSQQHLIRSNRQVSERVKSTLHDCQKASISTALAYRFLHVGVGGFDHVGCTQKDLNHYGVLKNKIKNCDAQMLVDQLGRLKALNPAFFFEYEVDEVGTLLCLFWTDATSRKNYGHFNDVLSFDSTYSTNQYEYTFAPFTGVNHHMQSVFFGAGFLLHETKESYVWLFKAFLKAMGGIAPTVIITDECIRMRNAIAEILPNSKHRLCMWHIMEKVPGKVHPELRNDLGFYDRLKHCVWNSETPTEFEDRWKYFIIEFKLEDHEWFAKRFQLRATWIPAYFMDIPLAGLLRTTSISESANSFFKHFICRKLTFVEFWLRFDTALKCQRQNELIADNTSKYTTSELLTSWEIEKQGREVFTHEIFELFQAQVLAARDDCDVQNTTNGEGIKVMSVSDQYNKIREVCYDTTTMVAKCSCKLFESKGIVCRHIIRVLRGAKINELPSLYVLKRWEKNCKRDIMFDVEGNVLEENFIDPVDMAVRRKISAVRNKLEDLIQTTKCSMEGVEFLHTSLCKAELGLRQLVPVVPCDTQENEESLIGSIIPKDVTILTPTDINARGTCSRIKGHRDGVRGGSGDKKRRPGIHQKVARKCSICKKVVFHDARTCSMKNITQE</sequence>
<evidence type="ECO:0000256" key="2">
    <source>
        <dbReference type="ARBA" id="ARBA00022771"/>
    </source>
</evidence>
<dbReference type="InterPro" id="IPR007527">
    <property type="entry name" value="Znf_SWIM"/>
</dbReference>
<reference evidence="7" key="1">
    <citation type="journal article" date="2013" name="Nature">
        <title>Draft genome of the wheat A-genome progenitor Triticum urartu.</title>
        <authorList>
            <person name="Ling H.Q."/>
            <person name="Zhao S."/>
            <person name="Liu D."/>
            <person name="Wang J."/>
            <person name="Sun H."/>
            <person name="Zhang C."/>
            <person name="Fan H."/>
            <person name="Li D."/>
            <person name="Dong L."/>
            <person name="Tao Y."/>
            <person name="Gao C."/>
            <person name="Wu H."/>
            <person name="Li Y."/>
            <person name="Cui Y."/>
            <person name="Guo X."/>
            <person name="Zheng S."/>
            <person name="Wang B."/>
            <person name="Yu K."/>
            <person name="Liang Q."/>
            <person name="Yang W."/>
            <person name="Lou X."/>
            <person name="Chen J."/>
            <person name="Feng M."/>
            <person name="Jian J."/>
            <person name="Zhang X."/>
            <person name="Luo G."/>
            <person name="Jiang Y."/>
            <person name="Liu J."/>
            <person name="Wang Z."/>
            <person name="Sha Y."/>
            <person name="Zhang B."/>
            <person name="Wu H."/>
            <person name="Tang D."/>
            <person name="Shen Q."/>
            <person name="Xue P."/>
            <person name="Zou S."/>
            <person name="Wang X."/>
            <person name="Liu X."/>
            <person name="Wang F."/>
            <person name="Yang Y."/>
            <person name="An X."/>
            <person name="Dong Z."/>
            <person name="Zhang K."/>
            <person name="Zhang X."/>
            <person name="Luo M.C."/>
            <person name="Dvorak J."/>
            <person name="Tong Y."/>
            <person name="Wang J."/>
            <person name="Yang H."/>
            <person name="Li Z."/>
            <person name="Wang D."/>
            <person name="Zhang A."/>
            <person name="Wang J."/>
        </authorList>
    </citation>
    <scope>NUCLEOTIDE SEQUENCE</scope>
    <source>
        <strain evidence="7">cv. G1812</strain>
    </source>
</reference>
<dbReference type="EnsemblPlants" id="TuG1812G0200001881.01.T03">
    <property type="protein sequence ID" value="TuG1812G0200001881.01.T03"/>
    <property type="gene ID" value="TuG1812G0200001881.01"/>
</dbReference>
<evidence type="ECO:0000256" key="1">
    <source>
        <dbReference type="ARBA" id="ARBA00022723"/>
    </source>
</evidence>
<keyword evidence="3" id="KW-0862">Zinc</keyword>
<dbReference type="InterPro" id="IPR018289">
    <property type="entry name" value="MULE_transposase_dom"/>
</dbReference>
<dbReference type="InterPro" id="IPR004330">
    <property type="entry name" value="FAR1_DNA_bnd_dom"/>
</dbReference>
<dbReference type="PANTHER" id="PTHR47718:SF18">
    <property type="entry name" value="PROTEIN FAR1-RELATED SEQUENCE 5-LIKE"/>
    <property type="match status" value="1"/>
</dbReference>
<keyword evidence="7" id="KW-1185">Reference proteome</keyword>
<dbReference type="Pfam" id="PF03101">
    <property type="entry name" value="FAR1"/>
    <property type="match status" value="1"/>
</dbReference>
<dbReference type="Proteomes" id="UP000015106">
    <property type="component" value="Chromosome 2"/>
</dbReference>
<name>A0A8R7PCH6_TRIUA</name>
<dbReference type="PROSITE" id="PS50966">
    <property type="entry name" value="ZF_SWIM"/>
    <property type="match status" value="1"/>
</dbReference>
<evidence type="ECO:0000313" key="7">
    <source>
        <dbReference type="Proteomes" id="UP000015106"/>
    </source>
</evidence>
<gene>
    <name evidence="6" type="primary">LOC125536360</name>
</gene>
<reference evidence="6" key="2">
    <citation type="submission" date="2018-03" db="EMBL/GenBank/DDBJ databases">
        <title>The Triticum urartu genome reveals the dynamic nature of wheat genome evolution.</title>
        <authorList>
            <person name="Ling H."/>
            <person name="Ma B."/>
            <person name="Shi X."/>
            <person name="Liu H."/>
            <person name="Dong L."/>
            <person name="Sun H."/>
            <person name="Cao Y."/>
            <person name="Gao Q."/>
            <person name="Zheng S."/>
            <person name="Li Y."/>
            <person name="Yu Y."/>
            <person name="Du H."/>
            <person name="Qi M."/>
            <person name="Li Y."/>
            <person name="Yu H."/>
            <person name="Cui Y."/>
            <person name="Wang N."/>
            <person name="Chen C."/>
            <person name="Wu H."/>
            <person name="Zhao Y."/>
            <person name="Zhang J."/>
            <person name="Li Y."/>
            <person name="Zhou W."/>
            <person name="Zhang B."/>
            <person name="Hu W."/>
            <person name="Eijk M."/>
            <person name="Tang J."/>
            <person name="Witsenboer H."/>
            <person name="Zhao S."/>
            <person name="Li Z."/>
            <person name="Zhang A."/>
            <person name="Wang D."/>
            <person name="Liang C."/>
        </authorList>
    </citation>
    <scope>NUCLEOTIDE SEQUENCE [LARGE SCALE GENOMIC DNA]</scope>
    <source>
        <strain evidence="6">cv. G1812</strain>
    </source>
</reference>
<reference evidence="6" key="3">
    <citation type="submission" date="2022-06" db="UniProtKB">
        <authorList>
            <consortium name="EnsemblPlants"/>
        </authorList>
    </citation>
    <scope>IDENTIFICATION</scope>
</reference>
<accession>A0A8R7PCH6</accession>
<evidence type="ECO:0000256" key="3">
    <source>
        <dbReference type="ARBA" id="ARBA00022833"/>
    </source>
</evidence>
<dbReference type="SMART" id="SM00575">
    <property type="entry name" value="ZnF_PMZ"/>
    <property type="match status" value="1"/>
</dbReference>
<dbReference type="InterPro" id="IPR006564">
    <property type="entry name" value="Znf_PMZ"/>
</dbReference>
<dbReference type="AlphaFoldDB" id="A0A8R7PCH6"/>
<evidence type="ECO:0000313" key="6">
    <source>
        <dbReference type="EnsemblPlants" id="TuG1812G0200001881.01.T03"/>
    </source>
</evidence>
<keyword evidence="1" id="KW-0479">Metal-binding</keyword>
<dbReference type="Gramene" id="TuG1812G0200001881.01.T03">
    <property type="protein sequence ID" value="TuG1812G0200001881.01.T03"/>
    <property type="gene ID" value="TuG1812G0200001881.01"/>
</dbReference>
<protein>
    <recommendedName>
        <fullName evidence="5">SWIM-type domain-containing protein</fullName>
    </recommendedName>
</protein>
<dbReference type="Pfam" id="PF04434">
    <property type="entry name" value="SWIM"/>
    <property type="match status" value="1"/>
</dbReference>
<keyword evidence="2 4" id="KW-0863">Zinc-finger</keyword>
<evidence type="ECO:0000256" key="4">
    <source>
        <dbReference type="PROSITE-ProRule" id="PRU00325"/>
    </source>
</evidence>